<evidence type="ECO:0000313" key="4">
    <source>
        <dbReference type="EMBL" id="QLY39379.1"/>
    </source>
</evidence>
<dbReference type="Gene3D" id="1.10.10.630">
    <property type="entry name" value="DnaD domain-like"/>
    <property type="match status" value="1"/>
</dbReference>
<protein>
    <submittedName>
        <fullName evidence="4">DnaD domain protein</fullName>
    </submittedName>
</protein>
<feature type="domain" description="DnaB/C C-terminal" evidence="2">
    <location>
        <begin position="134"/>
        <end position="189"/>
    </location>
</feature>
<dbReference type="Pfam" id="PF07261">
    <property type="entry name" value="DnaB_2"/>
    <property type="match status" value="1"/>
</dbReference>
<dbReference type="NCBIfam" id="TIGR01446">
    <property type="entry name" value="DnaD_dom"/>
    <property type="match status" value="1"/>
</dbReference>
<dbReference type="Proteomes" id="UP000512167">
    <property type="component" value="Chromosome"/>
</dbReference>
<dbReference type="RefSeq" id="WP_312031847.1">
    <property type="nucleotide sequence ID" value="NZ_CP051151.1"/>
</dbReference>
<proteinExistence type="inferred from homology"/>
<dbReference type="EMBL" id="CP051151">
    <property type="protein sequence ID" value="QLY39379.1"/>
    <property type="molecule type" value="Genomic_DNA"/>
</dbReference>
<dbReference type="InterPro" id="IPR034829">
    <property type="entry name" value="DnaD-like_sf"/>
</dbReference>
<accession>A0A7L6N473</accession>
<keyword evidence="5" id="KW-1185">Reference proteome</keyword>
<organism evidence="4 5">
    <name type="scientific">Hujiaoplasma nucleasis</name>
    <dbReference type="NCBI Taxonomy" id="2725268"/>
    <lineage>
        <taxon>Bacteria</taxon>
        <taxon>Bacillati</taxon>
        <taxon>Mycoplasmatota</taxon>
        <taxon>Mollicutes</taxon>
        <taxon>Candidatus Izemoplasmatales</taxon>
        <taxon>Hujiaoplasmataceae</taxon>
        <taxon>Hujiaoplasma</taxon>
    </lineage>
</organism>
<gene>
    <name evidence="4" type="ORF">HF295_00300</name>
</gene>
<dbReference type="AlphaFoldDB" id="A0A7L6N473"/>
<dbReference type="InterPro" id="IPR053843">
    <property type="entry name" value="DnaD_N"/>
</dbReference>
<dbReference type="SUPFAM" id="SSF158499">
    <property type="entry name" value="DnaD domain-like"/>
    <property type="match status" value="1"/>
</dbReference>
<reference evidence="4 5" key="1">
    <citation type="submission" date="2020-04" db="EMBL/GenBank/DDBJ databases">
        <authorList>
            <person name="Zheng R.K."/>
            <person name="Sun C.M."/>
        </authorList>
    </citation>
    <scope>NUCLEOTIDE SEQUENCE [LARGE SCALE GENOMIC DNA]</scope>
    <source>
        <strain evidence="5">zrk29</strain>
    </source>
</reference>
<dbReference type="InterPro" id="IPR006343">
    <property type="entry name" value="DnaB/C_C"/>
</dbReference>
<comment type="similarity">
    <text evidence="1">Belongs to the DnaB/DnaD family.</text>
</comment>
<evidence type="ECO:0000259" key="3">
    <source>
        <dbReference type="Pfam" id="PF21984"/>
    </source>
</evidence>
<evidence type="ECO:0000259" key="2">
    <source>
        <dbReference type="Pfam" id="PF07261"/>
    </source>
</evidence>
<evidence type="ECO:0000256" key="1">
    <source>
        <dbReference type="ARBA" id="ARBA00093462"/>
    </source>
</evidence>
<dbReference type="InterPro" id="IPR036388">
    <property type="entry name" value="WH-like_DNA-bd_sf"/>
</dbReference>
<evidence type="ECO:0000313" key="5">
    <source>
        <dbReference type="Proteomes" id="UP000512167"/>
    </source>
</evidence>
<feature type="domain" description="DnaD N-terminal" evidence="3">
    <location>
        <begin position="19"/>
        <end position="113"/>
    </location>
</feature>
<dbReference type="Gene3D" id="1.10.10.10">
    <property type="entry name" value="Winged helix-like DNA-binding domain superfamily/Winged helix DNA-binding domain"/>
    <property type="match status" value="1"/>
</dbReference>
<sequence length="216" mass="25342">MDLLFIKKLIEDHLLDFDRLLKKTYRQIGLKEIEAFFLMELNSLKHKGIHSINPLVLTEHLSLSVEETTDLLNSMMQRDYLSFEIIENKQGLTTESFSLDQTLIKIIDYYKHHIEAEIVKAKNPSDTDENEIAEILETQLQRQLKPIEVEIIIKWIKDYRYDKFQIKDAIIEAVKSGKTSISYIDGILLKKSKVKDEKSIKTQRKKSKVLKDFLES</sequence>
<name>A0A7L6N473_9MOLU</name>
<dbReference type="Pfam" id="PF21984">
    <property type="entry name" value="DnaD_N"/>
    <property type="match status" value="1"/>
</dbReference>
<dbReference type="KEGG" id="tbk:HF295_00300"/>